<feature type="domain" description="Major facilitator superfamily (MFS) profile" evidence="5">
    <location>
        <begin position="13"/>
        <end position="390"/>
    </location>
</feature>
<proteinExistence type="predicted"/>
<feature type="transmembrane region" description="Helical" evidence="4">
    <location>
        <begin position="79"/>
        <end position="99"/>
    </location>
</feature>
<dbReference type="Proteomes" id="UP000027665">
    <property type="component" value="Unassembled WGS sequence"/>
</dbReference>
<feature type="transmembrane region" description="Helical" evidence="4">
    <location>
        <begin position="364"/>
        <end position="386"/>
    </location>
</feature>
<dbReference type="EMBL" id="JMKI01000034">
    <property type="protein sequence ID" value="KEJ92188.1"/>
    <property type="molecule type" value="Genomic_DNA"/>
</dbReference>
<evidence type="ECO:0000313" key="6">
    <source>
        <dbReference type="EMBL" id="KEJ92188.1"/>
    </source>
</evidence>
<accession>A0A073IP93</accession>
<dbReference type="InterPro" id="IPR036259">
    <property type="entry name" value="MFS_trans_sf"/>
</dbReference>
<feature type="transmembrane region" description="Helical" evidence="4">
    <location>
        <begin position="249"/>
        <end position="266"/>
    </location>
</feature>
<evidence type="ECO:0000256" key="4">
    <source>
        <dbReference type="SAM" id="Phobius"/>
    </source>
</evidence>
<dbReference type="Gene3D" id="1.20.1250.20">
    <property type="entry name" value="MFS general substrate transporter like domains"/>
    <property type="match status" value="2"/>
</dbReference>
<organism evidence="6 7">
    <name type="scientific">Synergistes jonesii</name>
    <dbReference type="NCBI Taxonomy" id="2754"/>
    <lineage>
        <taxon>Bacteria</taxon>
        <taxon>Thermotogati</taxon>
        <taxon>Synergistota</taxon>
        <taxon>Synergistia</taxon>
        <taxon>Synergistales</taxon>
        <taxon>Synergistaceae</taxon>
        <taxon>Synergistes</taxon>
    </lineage>
</organism>
<protein>
    <recommendedName>
        <fullName evidence="5">Major facilitator superfamily (MFS) profile domain-containing protein</fullName>
    </recommendedName>
</protein>
<dbReference type="PANTHER" id="PTHR23531:SF1">
    <property type="entry name" value="QUINOLENE RESISTANCE PROTEIN NORA"/>
    <property type="match status" value="1"/>
</dbReference>
<dbReference type="GeneID" id="90983738"/>
<keyword evidence="7" id="KW-1185">Reference proteome</keyword>
<feature type="transmembrane region" description="Helical" evidence="4">
    <location>
        <begin position="216"/>
        <end position="237"/>
    </location>
</feature>
<feature type="transmembrane region" description="Helical" evidence="4">
    <location>
        <begin position="169"/>
        <end position="188"/>
    </location>
</feature>
<comment type="caution">
    <text evidence="6">The sequence shown here is derived from an EMBL/GenBank/DDBJ whole genome shotgun (WGS) entry which is preliminary data.</text>
</comment>
<dbReference type="InterPro" id="IPR011701">
    <property type="entry name" value="MFS"/>
</dbReference>
<reference evidence="6 7" key="1">
    <citation type="submission" date="2014-04" db="EMBL/GenBank/DDBJ databases">
        <title>Draft Genome Sequence of Synergistes jonesii.</title>
        <authorList>
            <person name="Coil D.A."/>
            <person name="Eisen J.A."/>
            <person name="Holland-Moritz H.E."/>
        </authorList>
    </citation>
    <scope>NUCLEOTIDE SEQUENCE [LARGE SCALE GENOMIC DNA]</scope>
    <source>
        <strain evidence="6 7">78-1</strain>
    </source>
</reference>
<name>A0A073IP93_9BACT</name>
<evidence type="ECO:0000256" key="3">
    <source>
        <dbReference type="ARBA" id="ARBA00023136"/>
    </source>
</evidence>
<dbReference type="PROSITE" id="PS50850">
    <property type="entry name" value="MFS"/>
    <property type="match status" value="1"/>
</dbReference>
<keyword evidence="1 4" id="KW-0812">Transmembrane</keyword>
<dbReference type="eggNOG" id="COG2814">
    <property type="taxonomic scope" value="Bacteria"/>
</dbReference>
<keyword evidence="3 4" id="KW-0472">Membrane</keyword>
<evidence type="ECO:0000256" key="2">
    <source>
        <dbReference type="ARBA" id="ARBA00022989"/>
    </source>
</evidence>
<feature type="transmembrane region" description="Helical" evidence="4">
    <location>
        <begin position="278"/>
        <end position="296"/>
    </location>
</feature>
<gene>
    <name evidence="6" type="ORF">EH55_05480</name>
</gene>
<evidence type="ECO:0000313" key="7">
    <source>
        <dbReference type="Proteomes" id="UP000027665"/>
    </source>
</evidence>
<evidence type="ECO:0000259" key="5">
    <source>
        <dbReference type="PROSITE" id="PS50850"/>
    </source>
</evidence>
<dbReference type="InterPro" id="IPR020846">
    <property type="entry name" value="MFS_dom"/>
</dbReference>
<dbReference type="Pfam" id="PF07690">
    <property type="entry name" value="MFS_1"/>
    <property type="match status" value="1"/>
</dbReference>
<dbReference type="OrthoDB" id="6410at2"/>
<keyword evidence="2 4" id="KW-1133">Transmembrane helix</keyword>
<dbReference type="AlphaFoldDB" id="A0A073IP93"/>
<sequence>MPSVCRAPQSRNKKILLLALGFFFNFGYSNVSYLLPVYYAHVGYSAARAGALVSAFYFATLLFRLLLGMMIPRFGFRKFLAAGGVLSIAGSLAVALSGGHFLPALAARILFGAASAFTQISLATYQSLAFREEERGLAYSIIMAGGLAPMMTAVPVADWLLAHGYFNSYISIPVIFAVAMAAVTIFALDTDDVALSASHAAVSPFSGMGECFRMPAVALSLFMVFTFSIVDAASSFMAPMTASFGTMSSYFLSTNAAVGVAVRLFFGKVLDRYPRWKLSAPITAAMALLLLLASVNPGRASLMILGFLFGIGMGFGFPLHLALVSDHSPRRLQPQAVSIMWFTIALDFAVVPLATSYISEATDAVFSFRTVVLTALACCAFAAFMWRKLERAGRI</sequence>
<dbReference type="SUPFAM" id="SSF103473">
    <property type="entry name" value="MFS general substrate transporter"/>
    <property type="match status" value="1"/>
</dbReference>
<dbReference type="STRING" id="2754.EH55_05480"/>
<dbReference type="RefSeq" id="WP_037976394.1">
    <property type="nucleotide sequence ID" value="NZ_JMKI01000034.1"/>
</dbReference>
<feature type="transmembrane region" description="Helical" evidence="4">
    <location>
        <begin position="15"/>
        <end position="35"/>
    </location>
</feature>
<dbReference type="PANTHER" id="PTHR23531">
    <property type="entry name" value="QUINOLENE RESISTANCE PROTEIN NORA"/>
    <property type="match status" value="1"/>
</dbReference>
<feature type="transmembrane region" description="Helical" evidence="4">
    <location>
        <begin position="137"/>
        <end position="157"/>
    </location>
</feature>
<dbReference type="InterPro" id="IPR052714">
    <property type="entry name" value="MFS_Exporter"/>
</dbReference>
<feature type="transmembrane region" description="Helical" evidence="4">
    <location>
        <begin position="47"/>
        <end position="67"/>
    </location>
</feature>
<feature type="transmembrane region" description="Helical" evidence="4">
    <location>
        <begin position="336"/>
        <end position="358"/>
    </location>
</feature>
<feature type="transmembrane region" description="Helical" evidence="4">
    <location>
        <begin position="105"/>
        <end position="125"/>
    </location>
</feature>
<feature type="transmembrane region" description="Helical" evidence="4">
    <location>
        <begin position="302"/>
        <end position="324"/>
    </location>
</feature>
<dbReference type="GO" id="GO:0022857">
    <property type="term" value="F:transmembrane transporter activity"/>
    <property type="evidence" value="ECO:0007669"/>
    <property type="project" value="InterPro"/>
</dbReference>
<evidence type="ECO:0000256" key="1">
    <source>
        <dbReference type="ARBA" id="ARBA00022692"/>
    </source>
</evidence>